<dbReference type="Proteomes" id="UP001344906">
    <property type="component" value="Unassembled WGS sequence"/>
</dbReference>
<keyword evidence="1" id="KW-1133">Transmembrane helix</keyword>
<reference evidence="2 3" key="1">
    <citation type="submission" date="2023-02" db="EMBL/GenBank/DDBJ databases">
        <title>Dictyobacter halimunensis sp. nov., a new member of the class Ktedonobacteria from forest soil in a geothermal area.</title>
        <authorList>
            <person name="Rachmania M.K."/>
            <person name="Ningsih F."/>
            <person name="Sakai Y."/>
            <person name="Yabe S."/>
            <person name="Yokota A."/>
            <person name="Sjamsuridzal W."/>
        </authorList>
    </citation>
    <scope>NUCLEOTIDE SEQUENCE [LARGE SCALE GENOMIC DNA]</scope>
    <source>
        <strain evidence="2 3">S3.2.2.5</strain>
    </source>
</reference>
<proteinExistence type="predicted"/>
<keyword evidence="1" id="KW-0812">Transmembrane</keyword>
<organism evidence="2 3">
    <name type="scientific">Dictyobacter halimunensis</name>
    <dbReference type="NCBI Taxonomy" id="3026934"/>
    <lineage>
        <taxon>Bacteria</taxon>
        <taxon>Bacillati</taxon>
        <taxon>Chloroflexota</taxon>
        <taxon>Ktedonobacteria</taxon>
        <taxon>Ktedonobacterales</taxon>
        <taxon>Dictyobacteraceae</taxon>
        <taxon>Dictyobacter</taxon>
    </lineage>
</organism>
<feature type="transmembrane region" description="Helical" evidence="1">
    <location>
        <begin position="6"/>
        <end position="27"/>
    </location>
</feature>
<accession>A0ABQ6FT93</accession>
<evidence type="ECO:0000313" key="2">
    <source>
        <dbReference type="EMBL" id="GLV56972.1"/>
    </source>
</evidence>
<sequence>MSFLANPLIATILWVVVIIFFVLIIAMRIMRAPTEKRRQITVETIPTVLGFVVLMVLILFFPGIFAYVRDLIVHKH</sequence>
<evidence type="ECO:0008006" key="4">
    <source>
        <dbReference type="Google" id="ProtNLM"/>
    </source>
</evidence>
<dbReference type="RefSeq" id="WP_338252725.1">
    <property type="nucleotide sequence ID" value="NZ_BSRI01000002.1"/>
</dbReference>
<evidence type="ECO:0000256" key="1">
    <source>
        <dbReference type="SAM" id="Phobius"/>
    </source>
</evidence>
<protein>
    <recommendedName>
        <fullName evidence="4">Cardiolipin synthase N-terminal domain-containing protein</fullName>
    </recommendedName>
</protein>
<dbReference type="EMBL" id="BSRI01000002">
    <property type="protein sequence ID" value="GLV56972.1"/>
    <property type="molecule type" value="Genomic_DNA"/>
</dbReference>
<gene>
    <name evidence="2" type="ORF">KDH_38110</name>
</gene>
<feature type="transmembrane region" description="Helical" evidence="1">
    <location>
        <begin position="48"/>
        <end position="68"/>
    </location>
</feature>
<keyword evidence="3" id="KW-1185">Reference proteome</keyword>
<keyword evidence="1" id="KW-0472">Membrane</keyword>
<comment type="caution">
    <text evidence="2">The sequence shown here is derived from an EMBL/GenBank/DDBJ whole genome shotgun (WGS) entry which is preliminary data.</text>
</comment>
<name>A0ABQ6FT93_9CHLR</name>
<evidence type="ECO:0000313" key="3">
    <source>
        <dbReference type="Proteomes" id="UP001344906"/>
    </source>
</evidence>